<dbReference type="GeneID" id="81356631"/>
<keyword evidence="2" id="KW-1185">Reference proteome</keyword>
<comment type="caution">
    <text evidence="1">The sequence shown here is derived from an EMBL/GenBank/DDBJ whole genome shotgun (WGS) entry which is preliminary data.</text>
</comment>
<dbReference type="AlphaFoldDB" id="A0A9W9FDG1"/>
<accession>A0A9W9FDG1</accession>
<name>A0A9W9FDG1_9EURO</name>
<dbReference type="EMBL" id="JAPQKI010000005">
    <property type="protein sequence ID" value="KAJ5098157.1"/>
    <property type="molecule type" value="Genomic_DNA"/>
</dbReference>
<evidence type="ECO:0000313" key="1">
    <source>
        <dbReference type="EMBL" id="KAJ5098157.1"/>
    </source>
</evidence>
<reference evidence="1" key="1">
    <citation type="submission" date="2022-11" db="EMBL/GenBank/DDBJ databases">
        <authorList>
            <person name="Petersen C."/>
        </authorList>
    </citation>
    <scope>NUCLEOTIDE SEQUENCE</scope>
    <source>
        <strain evidence="1">IBT 30761</strain>
    </source>
</reference>
<gene>
    <name evidence="1" type="ORF">N7532_005158</name>
</gene>
<proteinExistence type="predicted"/>
<protein>
    <submittedName>
        <fullName evidence="1">Uncharacterized protein</fullName>
    </submittedName>
</protein>
<reference evidence="1" key="2">
    <citation type="journal article" date="2023" name="IMA Fungus">
        <title>Comparative genomic study of the Penicillium genus elucidates a diverse pangenome and 15 lateral gene transfer events.</title>
        <authorList>
            <person name="Petersen C."/>
            <person name="Sorensen T."/>
            <person name="Nielsen M.R."/>
            <person name="Sondergaard T.E."/>
            <person name="Sorensen J.L."/>
            <person name="Fitzpatrick D.A."/>
            <person name="Frisvad J.C."/>
            <person name="Nielsen K.L."/>
        </authorList>
    </citation>
    <scope>NUCLEOTIDE SEQUENCE</scope>
    <source>
        <strain evidence="1">IBT 30761</strain>
    </source>
</reference>
<sequence>MGTSFRPQTSRGPGASSECLLEAPFEAYADSPDIRPEDDPLMDDAVPRDRVGPSTWRRLTAWNRFTRSANAHALPLLSEEPHRRKYSRCWGCFSRGLLIFFVML</sequence>
<organism evidence="1 2">
    <name type="scientific">Penicillium argentinense</name>
    <dbReference type="NCBI Taxonomy" id="1131581"/>
    <lineage>
        <taxon>Eukaryota</taxon>
        <taxon>Fungi</taxon>
        <taxon>Dikarya</taxon>
        <taxon>Ascomycota</taxon>
        <taxon>Pezizomycotina</taxon>
        <taxon>Eurotiomycetes</taxon>
        <taxon>Eurotiomycetidae</taxon>
        <taxon>Eurotiales</taxon>
        <taxon>Aspergillaceae</taxon>
        <taxon>Penicillium</taxon>
    </lineage>
</organism>
<evidence type="ECO:0000313" key="2">
    <source>
        <dbReference type="Proteomes" id="UP001149074"/>
    </source>
</evidence>
<dbReference type="RefSeq" id="XP_056473811.1">
    <property type="nucleotide sequence ID" value="XM_056617652.1"/>
</dbReference>
<dbReference type="Proteomes" id="UP001149074">
    <property type="component" value="Unassembled WGS sequence"/>
</dbReference>